<feature type="compositionally biased region" description="Low complexity" evidence="1">
    <location>
        <begin position="186"/>
        <end position="197"/>
    </location>
</feature>
<feature type="compositionally biased region" description="Low complexity" evidence="1">
    <location>
        <begin position="245"/>
        <end position="289"/>
    </location>
</feature>
<dbReference type="Proteomes" id="UP000747399">
    <property type="component" value="Unassembled WGS sequence"/>
</dbReference>
<evidence type="ECO:0000313" key="2">
    <source>
        <dbReference type="EMBL" id="GIL45777.1"/>
    </source>
</evidence>
<dbReference type="Gene3D" id="2.130.10.30">
    <property type="entry name" value="Regulator of chromosome condensation 1/beta-lactamase-inhibitor protein II"/>
    <property type="match status" value="1"/>
</dbReference>
<feature type="region of interest" description="Disordered" evidence="1">
    <location>
        <begin position="211"/>
        <end position="291"/>
    </location>
</feature>
<feature type="region of interest" description="Disordered" evidence="1">
    <location>
        <begin position="153"/>
        <end position="197"/>
    </location>
</feature>
<accession>A0A8J4AUE4</accession>
<dbReference type="InterPro" id="IPR009091">
    <property type="entry name" value="RCC1/BLIP-II"/>
</dbReference>
<dbReference type="PROSITE" id="PS00626">
    <property type="entry name" value="RCC1_2"/>
    <property type="match status" value="1"/>
</dbReference>
<feature type="compositionally biased region" description="Gly residues" evidence="1">
    <location>
        <begin position="227"/>
        <end position="244"/>
    </location>
</feature>
<dbReference type="AlphaFoldDB" id="A0A8J4AUE4"/>
<feature type="compositionally biased region" description="Basic and acidic residues" evidence="1">
    <location>
        <begin position="65"/>
        <end position="75"/>
    </location>
</feature>
<sequence length="651" mass="64373">MLQNKIDPWKGYHSESTHSRESGLKGQVAVSSGSAHAPRHARSAQAPADGPGPASISPNVSVSVEEEKAGARKEGNNGGKVLPHVDVPGRQTRRSPSASPTPIPAAGVSKAIPRNGGAASVSPAASLKPSLKAGIPRTVRATGCPADIAVHSGGAAHRESHAASASQRSPSPDLMPRSAKASSTAPISPVSSLPVLPKLSMSSVPGTDAAMAATSATGAPAPTRGASGSGSRGGSRGSVGGVGSGSRTSASTIATVTVTATGTTTGRGANAPRPSAAATATTGGPEAPGQRPAMLNTLQALREEAAGLLSAAGALAPGAGAGAGDRVAGSAPAFTGGGRQAQNSPSPSRLALPFLGGVSSNSMRSSRGGLPFLPLFMMPAGGIGSHPGSPLRGAHPFLGPGGKNGRSPGRGRPRRPKRVAGQQQGSQRLNLSSKTGRRIPDPTGVFEVITTAPGVIGEVHFSQEVWCMDLWKVLEGGCNQQRIWTFGNPAISNAAAAAAQIMAASGVVQTTAAPGGASGAGGGAAGDGGGVGASAGAADGYTSAQPLALLNGVVFRAIAAGSHHAAAISSEGFLYLWGSDSRGQLGRGWPSTQHIAGHTLPREVQPPIEASLEDLQGALPVSLVQGIIASSTPRQQSSRRLMVLDDGGDSG</sequence>
<protein>
    <submittedName>
        <fullName evidence="2">Uncharacterized protein</fullName>
    </submittedName>
</protein>
<gene>
    <name evidence="2" type="ORF">Vafri_2922</name>
</gene>
<feature type="compositionally biased region" description="Low complexity" evidence="1">
    <location>
        <begin position="212"/>
        <end position="226"/>
    </location>
</feature>
<feature type="compositionally biased region" description="Low complexity" evidence="1">
    <location>
        <begin position="95"/>
        <end position="106"/>
    </location>
</feature>
<organism evidence="2 3">
    <name type="scientific">Volvox africanus</name>
    <dbReference type="NCBI Taxonomy" id="51714"/>
    <lineage>
        <taxon>Eukaryota</taxon>
        <taxon>Viridiplantae</taxon>
        <taxon>Chlorophyta</taxon>
        <taxon>core chlorophytes</taxon>
        <taxon>Chlorophyceae</taxon>
        <taxon>CS clade</taxon>
        <taxon>Chlamydomonadales</taxon>
        <taxon>Volvocaceae</taxon>
        <taxon>Volvox</taxon>
    </lineage>
</organism>
<dbReference type="SUPFAM" id="SSF50985">
    <property type="entry name" value="RCC1/BLIP-II"/>
    <property type="match status" value="1"/>
</dbReference>
<evidence type="ECO:0000313" key="3">
    <source>
        <dbReference type="Proteomes" id="UP000747399"/>
    </source>
</evidence>
<feature type="region of interest" description="Disordered" evidence="1">
    <location>
        <begin position="386"/>
        <end position="437"/>
    </location>
</feature>
<reference evidence="2" key="1">
    <citation type="journal article" date="2021" name="Proc. Natl. Acad. Sci. U.S.A.">
        <title>Three genomes in the algal genus Volvox reveal the fate of a haploid sex-determining region after a transition to homothallism.</title>
        <authorList>
            <person name="Yamamoto K."/>
            <person name="Hamaji T."/>
            <person name="Kawai-Toyooka H."/>
            <person name="Matsuzaki R."/>
            <person name="Takahashi F."/>
            <person name="Nishimura Y."/>
            <person name="Kawachi M."/>
            <person name="Noguchi H."/>
            <person name="Minakuchi Y."/>
            <person name="Umen J.G."/>
            <person name="Toyoda A."/>
            <person name="Nozaki H."/>
        </authorList>
    </citation>
    <scope>NUCLEOTIDE SEQUENCE</scope>
    <source>
        <strain evidence="2">NIES-3780</strain>
    </source>
</reference>
<keyword evidence="3" id="KW-1185">Reference proteome</keyword>
<dbReference type="InterPro" id="IPR000408">
    <property type="entry name" value="Reg_chr_condens"/>
</dbReference>
<feature type="compositionally biased region" description="Basic and acidic residues" evidence="1">
    <location>
        <begin position="7"/>
        <end position="23"/>
    </location>
</feature>
<proteinExistence type="predicted"/>
<name>A0A8J4AUE4_9CHLO</name>
<comment type="caution">
    <text evidence="2">The sequence shown here is derived from an EMBL/GenBank/DDBJ whole genome shotgun (WGS) entry which is preliminary data.</text>
</comment>
<feature type="compositionally biased region" description="Basic residues" evidence="1">
    <location>
        <begin position="409"/>
        <end position="418"/>
    </location>
</feature>
<feature type="non-terminal residue" evidence="2">
    <location>
        <position position="1"/>
    </location>
</feature>
<dbReference type="EMBL" id="BNCO01000003">
    <property type="protein sequence ID" value="GIL45777.1"/>
    <property type="molecule type" value="Genomic_DNA"/>
</dbReference>
<feature type="compositionally biased region" description="Polar residues" evidence="1">
    <location>
        <begin position="421"/>
        <end position="434"/>
    </location>
</feature>
<evidence type="ECO:0000256" key="1">
    <source>
        <dbReference type="SAM" id="MobiDB-lite"/>
    </source>
</evidence>
<feature type="region of interest" description="Disordered" evidence="1">
    <location>
        <begin position="1"/>
        <end position="124"/>
    </location>
</feature>